<dbReference type="Pfam" id="PF08212">
    <property type="entry name" value="Lipocalin_2"/>
    <property type="match status" value="1"/>
</dbReference>
<dbReference type="Gene3D" id="2.40.128.20">
    <property type="match status" value="1"/>
</dbReference>
<dbReference type="EMBL" id="VAFM01000001">
    <property type="protein sequence ID" value="TKW61379.1"/>
    <property type="molecule type" value="Genomic_DNA"/>
</dbReference>
<sequence>MKLILFTPVLAATLLAGCSIAGPVGNASVPDPTKQVELNKYLGRWYELARYENRFEKDCEAVTADYSLREDGEVKVVNTCGEGSVNGKVTTAEGRAKIVEDSGNAKLKVSFFGPFYGDYWVLDHAPDYSWSIVGEPSGRYFWILSRTAKPSPQTRILLTEKAKALGYDVTILRWTQH</sequence>
<name>A0A6N4RDK4_BLAVI</name>
<dbReference type="PROSITE" id="PS00213">
    <property type="entry name" value="LIPOCALIN"/>
    <property type="match status" value="1"/>
</dbReference>
<comment type="caution">
    <text evidence="4">The sequence shown here is derived from an EMBL/GenBank/DDBJ whole genome shotgun (WGS) entry which is preliminary data.</text>
</comment>
<dbReference type="CDD" id="cd19438">
    <property type="entry name" value="lipocalin_Blc-like"/>
    <property type="match status" value="1"/>
</dbReference>
<keyword evidence="2" id="KW-0732">Signal</keyword>
<evidence type="ECO:0000313" key="4">
    <source>
        <dbReference type="EMBL" id="TKW61379.1"/>
    </source>
</evidence>
<evidence type="ECO:0000256" key="2">
    <source>
        <dbReference type="PIRNR" id="PIRNR036893"/>
    </source>
</evidence>
<gene>
    <name evidence="4" type="ORF">DI628_01775</name>
</gene>
<reference evidence="4 5" key="1">
    <citation type="journal article" date="2017" name="Nat. Commun.">
        <title>In situ click chemistry generation of cyclooxygenase-2 inhibitors.</title>
        <authorList>
            <person name="Bhardwaj A."/>
            <person name="Kaur J."/>
            <person name="Wuest M."/>
            <person name="Wuest F."/>
        </authorList>
    </citation>
    <scope>NUCLEOTIDE SEQUENCE [LARGE SCALE GENOMIC DNA]</scope>
    <source>
        <strain evidence="4">S2_018_000_R2_106</strain>
    </source>
</reference>
<dbReference type="GO" id="GO:0009279">
    <property type="term" value="C:cell outer membrane"/>
    <property type="evidence" value="ECO:0007669"/>
    <property type="project" value="UniProtKB-SubCell"/>
</dbReference>
<dbReference type="InterPro" id="IPR047202">
    <property type="entry name" value="Lipocalin_Blc-like_dom"/>
</dbReference>
<feature type="domain" description="Lipocalin/cytosolic fatty-acid binding" evidence="3">
    <location>
        <begin position="36"/>
        <end position="176"/>
    </location>
</feature>
<feature type="chain" id="PRO_5027203673" description="Outer membrane lipoprotein Blc" evidence="2">
    <location>
        <begin position="22"/>
        <end position="177"/>
    </location>
</feature>
<keyword evidence="2" id="KW-0449">Lipoprotein</keyword>
<comment type="subcellular location">
    <subcellularLocation>
        <location evidence="2">Cell outer membrane</location>
    </subcellularLocation>
</comment>
<evidence type="ECO:0000313" key="5">
    <source>
        <dbReference type="Proteomes" id="UP000320948"/>
    </source>
</evidence>
<dbReference type="SUPFAM" id="SSF50814">
    <property type="entry name" value="Lipocalins"/>
    <property type="match status" value="1"/>
</dbReference>
<dbReference type="InterPro" id="IPR022272">
    <property type="entry name" value="Lipocalin_CS"/>
</dbReference>
<dbReference type="PANTHER" id="PTHR10612:SF34">
    <property type="entry name" value="APOLIPOPROTEIN D"/>
    <property type="match status" value="1"/>
</dbReference>
<comment type="function">
    <text evidence="2">Involved in the storage or transport of lipids necessary for membrane maintenance under stressful conditions. Displays a binding preference for lysophospholipids.</text>
</comment>
<dbReference type="InterPro" id="IPR002446">
    <property type="entry name" value="Lipocalin_bac"/>
</dbReference>
<proteinExistence type="inferred from homology"/>
<keyword evidence="2" id="KW-0472">Membrane</keyword>
<comment type="similarity">
    <text evidence="1 2">Belongs to the calycin superfamily. Lipocalin family.</text>
</comment>
<dbReference type="GO" id="GO:0006950">
    <property type="term" value="P:response to stress"/>
    <property type="evidence" value="ECO:0007669"/>
    <property type="project" value="UniProtKB-ARBA"/>
</dbReference>
<dbReference type="InterPro" id="IPR000566">
    <property type="entry name" value="Lipocln_cytosolic_FA-bd_dom"/>
</dbReference>
<dbReference type="PRINTS" id="PR01171">
    <property type="entry name" value="BCTLIPOCALIN"/>
</dbReference>
<comment type="subunit">
    <text evidence="2">Homodimer.</text>
</comment>
<dbReference type="InterPro" id="IPR012674">
    <property type="entry name" value="Calycin"/>
</dbReference>
<evidence type="ECO:0000256" key="1">
    <source>
        <dbReference type="ARBA" id="ARBA00006889"/>
    </source>
</evidence>
<dbReference type="PIRSF" id="PIRSF036893">
    <property type="entry name" value="Lipocalin_ApoD"/>
    <property type="match status" value="1"/>
</dbReference>
<dbReference type="PROSITE" id="PS51257">
    <property type="entry name" value="PROKAR_LIPOPROTEIN"/>
    <property type="match status" value="1"/>
</dbReference>
<dbReference type="Proteomes" id="UP000320948">
    <property type="component" value="Unassembled WGS sequence"/>
</dbReference>
<dbReference type="AlphaFoldDB" id="A0A6N4RDK4"/>
<dbReference type="PANTHER" id="PTHR10612">
    <property type="entry name" value="APOLIPOPROTEIN D"/>
    <property type="match status" value="1"/>
</dbReference>
<dbReference type="GO" id="GO:0008289">
    <property type="term" value="F:lipid binding"/>
    <property type="evidence" value="ECO:0007669"/>
    <property type="project" value="UniProtKB-UniRule"/>
</dbReference>
<evidence type="ECO:0000259" key="3">
    <source>
        <dbReference type="Pfam" id="PF08212"/>
    </source>
</evidence>
<keyword evidence="2" id="KW-0998">Cell outer membrane</keyword>
<keyword evidence="2" id="KW-0446">Lipid-binding</keyword>
<accession>A0A6N4RDK4</accession>
<protein>
    <recommendedName>
        <fullName evidence="2">Outer membrane lipoprotein Blc</fullName>
    </recommendedName>
</protein>
<organism evidence="4 5">
    <name type="scientific">Blastochloris viridis</name>
    <name type="common">Rhodopseudomonas viridis</name>
    <dbReference type="NCBI Taxonomy" id="1079"/>
    <lineage>
        <taxon>Bacteria</taxon>
        <taxon>Pseudomonadati</taxon>
        <taxon>Pseudomonadota</taxon>
        <taxon>Alphaproteobacteria</taxon>
        <taxon>Hyphomicrobiales</taxon>
        <taxon>Blastochloridaceae</taxon>
        <taxon>Blastochloris</taxon>
    </lineage>
</organism>
<feature type="signal peptide" evidence="2">
    <location>
        <begin position="1"/>
        <end position="21"/>
    </location>
</feature>
<dbReference type="InterPro" id="IPR022271">
    <property type="entry name" value="Lipocalin_ApoD"/>
</dbReference>